<evidence type="ECO:0000256" key="5">
    <source>
        <dbReference type="ARBA" id="ARBA00022807"/>
    </source>
</evidence>
<dbReference type="InterPro" id="IPR025660">
    <property type="entry name" value="Pept_his_AS"/>
</dbReference>
<name>A0A9P0F3V9_BEMTA</name>
<evidence type="ECO:0000313" key="11">
    <source>
        <dbReference type="Proteomes" id="UP001152759"/>
    </source>
</evidence>
<evidence type="ECO:0000256" key="1">
    <source>
        <dbReference type="ARBA" id="ARBA00008455"/>
    </source>
</evidence>
<feature type="transmembrane region" description="Helical" evidence="8">
    <location>
        <begin position="12"/>
        <end position="35"/>
    </location>
</feature>
<keyword evidence="8" id="KW-0472">Membrane</keyword>
<evidence type="ECO:0000259" key="9">
    <source>
        <dbReference type="SMART" id="SM00645"/>
    </source>
</evidence>
<dbReference type="Proteomes" id="UP001152759">
    <property type="component" value="Chromosome 4"/>
</dbReference>
<dbReference type="EMBL" id="OU963865">
    <property type="protein sequence ID" value="CAH0387837.1"/>
    <property type="molecule type" value="Genomic_DNA"/>
</dbReference>
<dbReference type="PRINTS" id="PR00705">
    <property type="entry name" value="PAPAIN"/>
</dbReference>
<keyword evidence="7" id="KW-1015">Disulfide bond</keyword>
<keyword evidence="5" id="KW-0788">Thiol protease</keyword>
<organism evidence="10 11">
    <name type="scientific">Bemisia tabaci</name>
    <name type="common">Sweetpotato whitefly</name>
    <name type="synonym">Aleurodes tabaci</name>
    <dbReference type="NCBI Taxonomy" id="7038"/>
    <lineage>
        <taxon>Eukaryota</taxon>
        <taxon>Metazoa</taxon>
        <taxon>Ecdysozoa</taxon>
        <taxon>Arthropoda</taxon>
        <taxon>Hexapoda</taxon>
        <taxon>Insecta</taxon>
        <taxon>Pterygota</taxon>
        <taxon>Neoptera</taxon>
        <taxon>Paraneoptera</taxon>
        <taxon>Hemiptera</taxon>
        <taxon>Sternorrhyncha</taxon>
        <taxon>Aleyrodoidea</taxon>
        <taxon>Aleyrodidae</taxon>
        <taxon>Aleyrodinae</taxon>
        <taxon>Bemisia</taxon>
    </lineage>
</organism>
<evidence type="ECO:0000256" key="2">
    <source>
        <dbReference type="ARBA" id="ARBA00022670"/>
    </source>
</evidence>
<proteinExistence type="inferred from homology"/>
<dbReference type="InterPro" id="IPR000668">
    <property type="entry name" value="Peptidase_C1A_C"/>
</dbReference>
<keyword evidence="4" id="KW-0378">Hydrolase</keyword>
<keyword evidence="3" id="KW-0732">Signal</keyword>
<evidence type="ECO:0000313" key="10">
    <source>
        <dbReference type="EMBL" id="CAH0387837.1"/>
    </source>
</evidence>
<keyword evidence="11" id="KW-1185">Reference proteome</keyword>
<dbReference type="CDD" id="cd02620">
    <property type="entry name" value="Peptidase_C1A_CathepsinB"/>
    <property type="match status" value="1"/>
</dbReference>
<dbReference type="GO" id="GO:0004197">
    <property type="term" value="F:cysteine-type endopeptidase activity"/>
    <property type="evidence" value="ECO:0007669"/>
    <property type="project" value="InterPro"/>
</dbReference>
<evidence type="ECO:0000256" key="6">
    <source>
        <dbReference type="ARBA" id="ARBA00023145"/>
    </source>
</evidence>
<keyword evidence="6" id="KW-0865">Zymogen</keyword>
<dbReference type="SMART" id="SM00645">
    <property type="entry name" value="Pept_C1"/>
    <property type="match status" value="1"/>
</dbReference>
<keyword evidence="8" id="KW-0812">Transmembrane</keyword>
<dbReference type="PROSITE" id="PS00639">
    <property type="entry name" value="THIOL_PROTEASE_HIS"/>
    <property type="match status" value="1"/>
</dbReference>
<gene>
    <name evidence="10" type="ORF">BEMITA_LOCUS6804</name>
</gene>
<evidence type="ECO:0000256" key="4">
    <source>
        <dbReference type="ARBA" id="ARBA00022801"/>
    </source>
</evidence>
<sequence length="388" mass="43856">MKYKRFTSRYSYINSVLFLLCRGVIHAVISSSISVPLSFKMISGCFFPIFALCMTLISAESTTHMSVPYLSDDYINHINSIQNSWTAGRNFEDSPESVKRIKAMLGELPMGNLSESLAPPIKTEDPEWPSDVDVPATFDARVHWKKSCPRISEIWDQGNCGSCWAVAGSSAVTDRYCISSKGKFQDRMSTQHLFCCAICGDGCMGGYSALTWEFFKKGLVTGGGFDSKEGCQPYEFQPCNHFENNSPLPKCSNLPVPIGRCKQKCTNKNYELPFKKAKRRTKNNYTLKTIKDIQKDIMTHGPVTMAFVVYEDFLSYKSGVYKRLSMERLGRHAVRVIGWGTERGLPYWLILNSWNEYWGDNGQVKVLRGSNHCEIESNVNGGVPRRYK</sequence>
<evidence type="ECO:0000256" key="8">
    <source>
        <dbReference type="SAM" id="Phobius"/>
    </source>
</evidence>
<dbReference type="Gene3D" id="3.90.70.10">
    <property type="entry name" value="Cysteine proteinases"/>
    <property type="match status" value="1"/>
</dbReference>
<dbReference type="InterPro" id="IPR012599">
    <property type="entry name" value="Propeptide_C1A"/>
</dbReference>
<reference evidence="10" key="1">
    <citation type="submission" date="2021-12" db="EMBL/GenBank/DDBJ databases">
        <authorList>
            <person name="King R."/>
        </authorList>
    </citation>
    <scope>NUCLEOTIDE SEQUENCE</scope>
</reference>
<protein>
    <recommendedName>
        <fullName evidence="9">Peptidase C1A papain C-terminal domain-containing protein</fullName>
    </recommendedName>
</protein>
<keyword evidence="8" id="KW-1133">Transmembrane helix</keyword>
<evidence type="ECO:0000256" key="7">
    <source>
        <dbReference type="ARBA" id="ARBA00023157"/>
    </source>
</evidence>
<dbReference type="InterPro" id="IPR000169">
    <property type="entry name" value="Pept_cys_AS"/>
</dbReference>
<accession>A0A9P0F3V9</accession>
<dbReference type="InterPro" id="IPR038765">
    <property type="entry name" value="Papain-like_cys_pep_sf"/>
</dbReference>
<dbReference type="Pfam" id="PF08127">
    <property type="entry name" value="Propeptide_C1"/>
    <property type="match status" value="1"/>
</dbReference>
<dbReference type="PANTHER" id="PTHR12411">
    <property type="entry name" value="CYSTEINE PROTEASE FAMILY C1-RELATED"/>
    <property type="match status" value="1"/>
</dbReference>
<dbReference type="AlphaFoldDB" id="A0A9P0F3V9"/>
<dbReference type="PROSITE" id="PS00139">
    <property type="entry name" value="THIOL_PROTEASE_CYS"/>
    <property type="match status" value="1"/>
</dbReference>
<dbReference type="SUPFAM" id="SSF54001">
    <property type="entry name" value="Cysteine proteinases"/>
    <property type="match status" value="1"/>
</dbReference>
<evidence type="ECO:0000256" key="3">
    <source>
        <dbReference type="ARBA" id="ARBA00022729"/>
    </source>
</evidence>
<keyword evidence="2" id="KW-0645">Protease</keyword>
<feature type="domain" description="Peptidase C1A papain C-terminal" evidence="9">
    <location>
        <begin position="134"/>
        <end position="383"/>
    </location>
</feature>
<comment type="similarity">
    <text evidence="1">Belongs to the peptidase C1 family.</text>
</comment>
<dbReference type="GO" id="GO:0006508">
    <property type="term" value="P:proteolysis"/>
    <property type="evidence" value="ECO:0007669"/>
    <property type="project" value="UniProtKB-KW"/>
</dbReference>
<dbReference type="InterPro" id="IPR013128">
    <property type="entry name" value="Peptidase_C1A"/>
</dbReference>
<dbReference type="Pfam" id="PF00112">
    <property type="entry name" value="Peptidase_C1"/>
    <property type="match status" value="1"/>
</dbReference>
<dbReference type="FunFam" id="3.90.70.10:FF:000031">
    <property type="entry name" value="Cathepsin B"/>
    <property type="match status" value="1"/>
</dbReference>